<protein>
    <submittedName>
        <fullName evidence="1">Late control protein D</fullName>
    </submittedName>
</protein>
<dbReference type="Pfam" id="PF05954">
    <property type="entry name" value="Phage_GPD"/>
    <property type="match status" value="1"/>
</dbReference>
<sequence>MLPKNNERKQPAYKVVVNGNDITTEIKDRLINLSVVDNKGFETDTVDIALDDSDGQLDMPPRGAKMQVWIGWAGEGLTDKGVFTIDEVRHTGPADVLSISGKSADMRAGLQRLHEESYDDLSIKDIVEIIAGRHNLQSAVDEQWQSEVIEHIDQQSESDAGFLSRLATEFDAIATVKNERLLFIKSGESKTASGMRLNAITIKRQQGDMHSFSVADREAYTGVVAQWQDNDRAEIDSAEVSGSDNQYMAGDSENVKVLRHIYANERNAKRAARAAWDKIQRGAASFTVTLVEGNADLYPETPVKVEGYKRQIDAADWILVRVTHSISDAGFTTALEMEVKNSAVPD</sequence>
<gene>
    <name evidence="1" type="ORF">CWE11_10890</name>
</gene>
<evidence type="ECO:0000313" key="1">
    <source>
        <dbReference type="EMBL" id="RUO28207.1"/>
    </source>
</evidence>
<comment type="caution">
    <text evidence="1">The sequence shown here is derived from an EMBL/GenBank/DDBJ whole genome shotgun (WGS) entry which is preliminary data.</text>
</comment>
<accession>A0A432WBJ7</accession>
<dbReference type="EMBL" id="PIPM01000016">
    <property type="protein sequence ID" value="RUO28207.1"/>
    <property type="molecule type" value="Genomic_DNA"/>
</dbReference>
<dbReference type="Proteomes" id="UP000288405">
    <property type="component" value="Unassembled WGS sequence"/>
</dbReference>
<dbReference type="PANTHER" id="PTHR35862:SF3">
    <property type="entry name" value="FELS-2 PROPHAGE PROTEIN"/>
    <property type="match status" value="1"/>
</dbReference>
<dbReference type="SUPFAM" id="SSF69279">
    <property type="entry name" value="Phage tail proteins"/>
    <property type="match status" value="1"/>
</dbReference>
<organism evidence="1 2">
    <name type="scientific">Aliidiomarina sanyensis</name>
    <dbReference type="NCBI Taxonomy" id="1249555"/>
    <lineage>
        <taxon>Bacteria</taxon>
        <taxon>Pseudomonadati</taxon>
        <taxon>Pseudomonadota</taxon>
        <taxon>Gammaproteobacteria</taxon>
        <taxon>Alteromonadales</taxon>
        <taxon>Idiomarinaceae</taxon>
        <taxon>Aliidiomarina</taxon>
    </lineage>
</organism>
<reference evidence="1 2" key="1">
    <citation type="journal article" date="2011" name="Front. Microbiol.">
        <title>Genomic signatures of strain selection and enhancement in Bacillus atrophaeus var. globigii, a historical biowarfare simulant.</title>
        <authorList>
            <person name="Gibbons H.S."/>
            <person name="Broomall S.M."/>
            <person name="McNew L.A."/>
            <person name="Daligault H."/>
            <person name="Chapman C."/>
            <person name="Bruce D."/>
            <person name="Karavis M."/>
            <person name="Krepps M."/>
            <person name="McGregor P.A."/>
            <person name="Hong C."/>
            <person name="Park K.H."/>
            <person name="Akmal A."/>
            <person name="Feldman A."/>
            <person name="Lin J.S."/>
            <person name="Chang W.E."/>
            <person name="Higgs B.W."/>
            <person name="Demirev P."/>
            <person name="Lindquist J."/>
            <person name="Liem A."/>
            <person name="Fochler E."/>
            <person name="Read T.D."/>
            <person name="Tapia R."/>
            <person name="Johnson S."/>
            <person name="Bishop-Lilly K.A."/>
            <person name="Detter C."/>
            <person name="Han C."/>
            <person name="Sozhamannan S."/>
            <person name="Rosenzweig C.N."/>
            <person name="Skowronski E.W."/>
        </authorList>
    </citation>
    <scope>NUCLEOTIDE SEQUENCE [LARGE SCALE GENOMIC DNA]</scope>
    <source>
        <strain evidence="1 2">GYP-17</strain>
    </source>
</reference>
<evidence type="ECO:0000313" key="2">
    <source>
        <dbReference type="Proteomes" id="UP000288405"/>
    </source>
</evidence>
<name>A0A432WBJ7_9GAMM</name>
<dbReference type="OrthoDB" id="4070623at2"/>
<keyword evidence="2" id="KW-1185">Reference proteome</keyword>
<dbReference type="PANTHER" id="PTHR35862">
    <property type="entry name" value="FELS-2 PROPHAGE PROTEIN"/>
    <property type="match status" value="1"/>
</dbReference>
<proteinExistence type="predicted"/>
<dbReference type="AlphaFoldDB" id="A0A432WBJ7"/>
<dbReference type="InterPro" id="IPR052726">
    <property type="entry name" value="Phage_Baseplate_Hub"/>
</dbReference>